<evidence type="ECO:0000256" key="6">
    <source>
        <dbReference type="SAM" id="Phobius"/>
    </source>
</evidence>
<comment type="subcellular location">
    <subcellularLocation>
        <location evidence="1">Membrane</location>
        <topology evidence="1">Multi-pass membrane protein</topology>
    </subcellularLocation>
</comment>
<feature type="transmembrane region" description="Helical" evidence="6">
    <location>
        <begin position="71"/>
        <end position="96"/>
    </location>
</feature>
<dbReference type="GO" id="GO:0005886">
    <property type="term" value="C:plasma membrane"/>
    <property type="evidence" value="ECO:0007669"/>
    <property type="project" value="TreeGrafter"/>
</dbReference>
<organism evidence="8 9">
    <name type="scientific">Marilutibacter alkalisoli</name>
    <dbReference type="NCBI Taxonomy" id="2591633"/>
    <lineage>
        <taxon>Bacteria</taxon>
        <taxon>Pseudomonadati</taxon>
        <taxon>Pseudomonadota</taxon>
        <taxon>Gammaproteobacteria</taxon>
        <taxon>Lysobacterales</taxon>
        <taxon>Lysobacteraceae</taxon>
        <taxon>Marilutibacter</taxon>
    </lineage>
</organism>
<dbReference type="InterPro" id="IPR051401">
    <property type="entry name" value="GtrA_CellWall_Glycosyl"/>
</dbReference>
<keyword evidence="9" id="KW-1185">Reference proteome</keyword>
<dbReference type="PANTHER" id="PTHR38459">
    <property type="entry name" value="PROPHAGE BACTOPRENOL-LINKED GLUCOSE TRANSLOCASE HOMOLOG"/>
    <property type="match status" value="1"/>
</dbReference>
<evidence type="ECO:0000313" key="9">
    <source>
        <dbReference type="Proteomes" id="UP000317199"/>
    </source>
</evidence>
<comment type="similarity">
    <text evidence="2">Belongs to the GtrA family.</text>
</comment>
<gene>
    <name evidence="8" type="ORF">FKV23_02045</name>
</gene>
<protein>
    <submittedName>
        <fullName evidence="8">GtrA family protein</fullName>
    </submittedName>
</protein>
<keyword evidence="5 6" id="KW-0472">Membrane</keyword>
<keyword evidence="3 6" id="KW-0812">Transmembrane</keyword>
<evidence type="ECO:0000313" key="8">
    <source>
        <dbReference type="EMBL" id="QDH71661.1"/>
    </source>
</evidence>
<dbReference type="Proteomes" id="UP000317199">
    <property type="component" value="Chromosome"/>
</dbReference>
<proteinExistence type="inferred from homology"/>
<dbReference type="RefSeq" id="WP_141624991.1">
    <property type="nucleotide sequence ID" value="NZ_CP041242.1"/>
</dbReference>
<reference evidence="8 9" key="1">
    <citation type="submission" date="2019-06" db="EMBL/GenBank/DDBJ databases">
        <title>Lysobacter alkalisoli sp. nov. isolated from saline-alkali soil.</title>
        <authorList>
            <person name="Sun J.-Q."/>
            <person name="Xu L."/>
        </authorList>
    </citation>
    <scope>NUCLEOTIDE SEQUENCE [LARGE SCALE GENOMIC DNA]</scope>
    <source>
        <strain evidence="8 9">SJ-36</strain>
    </source>
</reference>
<evidence type="ECO:0000256" key="2">
    <source>
        <dbReference type="ARBA" id="ARBA00009399"/>
    </source>
</evidence>
<feature type="transmembrane region" description="Helical" evidence="6">
    <location>
        <begin position="7"/>
        <end position="28"/>
    </location>
</feature>
<sequence>MVLMRQGFWFLLVGGALVVVDSLVTIALSRAGMSLEAANIIGRIAGALLGFWLNGKITFASGDRRLGPRQLIRFIIAWLLLTAVSTLLVTGIGHHFGLSSAWLAKPVVEACLAVVSFFTSRHWIYRQP</sequence>
<evidence type="ECO:0000256" key="4">
    <source>
        <dbReference type="ARBA" id="ARBA00022989"/>
    </source>
</evidence>
<name>A0A514BWA0_9GAMM</name>
<evidence type="ECO:0000256" key="5">
    <source>
        <dbReference type="ARBA" id="ARBA00023136"/>
    </source>
</evidence>
<dbReference type="PANTHER" id="PTHR38459:SF1">
    <property type="entry name" value="PROPHAGE BACTOPRENOL-LINKED GLUCOSE TRANSLOCASE HOMOLOG"/>
    <property type="match status" value="1"/>
</dbReference>
<dbReference type="EMBL" id="CP041242">
    <property type="protein sequence ID" value="QDH71661.1"/>
    <property type="molecule type" value="Genomic_DNA"/>
</dbReference>
<dbReference type="AlphaFoldDB" id="A0A514BWA0"/>
<evidence type="ECO:0000256" key="1">
    <source>
        <dbReference type="ARBA" id="ARBA00004141"/>
    </source>
</evidence>
<keyword evidence="4 6" id="KW-1133">Transmembrane helix</keyword>
<dbReference type="Pfam" id="PF04138">
    <property type="entry name" value="GtrA_DPMS_TM"/>
    <property type="match status" value="1"/>
</dbReference>
<evidence type="ECO:0000259" key="7">
    <source>
        <dbReference type="Pfam" id="PF04138"/>
    </source>
</evidence>
<feature type="domain" description="GtrA/DPMS transmembrane" evidence="7">
    <location>
        <begin position="10"/>
        <end position="124"/>
    </location>
</feature>
<dbReference type="KEGG" id="lyj:FKV23_02045"/>
<dbReference type="GO" id="GO:0000271">
    <property type="term" value="P:polysaccharide biosynthetic process"/>
    <property type="evidence" value="ECO:0007669"/>
    <property type="project" value="InterPro"/>
</dbReference>
<dbReference type="OrthoDB" id="5966606at2"/>
<feature type="transmembrane region" description="Helical" evidence="6">
    <location>
        <begin position="40"/>
        <end position="59"/>
    </location>
</feature>
<feature type="transmembrane region" description="Helical" evidence="6">
    <location>
        <begin position="102"/>
        <end position="124"/>
    </location>
</feature>
<accession>A0A514BWA0</accession>
<evidence type="ECO:0000256" key="3">
    <source>
        <dbReference type="ARBA" id="ARBA00022692"/>
    </source>
</evidence>
<dbReference type="InterPro" id="IPR007267">
    <property type="entry name" value="GtrA_DPMS_TM"/>
</dbReference>